<dbReference type="SUPFAM" id="SSF47384">
    <property type="entry name" value="Homodimeric domain of signal transducing histidine kinase"/>
    <property type="match status" value="1"/>
</dbReference>
<dbReference type="InterPro" id="IPR013656">
    <property type="entry name" value="PAS_4"/>
</dbReference>
<dbReference type="SMART" id="SM00387">
    <property type="entry name" value="HATPase_c"/>
    <property type="match status" value="1"/>
</dbReference>
<dbReference type="KEGG" id="hlo:J0X27_00705"/>
<dbReference type="Gene3D" id="3.30.450.20">
    <property type="entry name" value="PAS domain"/>
    <property type="match status" value="1"/>
</dbReference>
<name>A0A8A2UB51_9EURY</name>
<evidence type="ECO:0000259" key="7">
    <source>
        <dbReference type="PROSITE" id="PS50109"/>
    </source>
</evidence>
<dbReference type="CDD" id="cd00075">
    <property type="entry name" value="HATPase"/>
    <property type="match status" value="1"/>
</dbReference>
<dbReference type="InterPro" id="IPR005467">
    <property type="entry name" value="His_kinase_dom"/>
</dbReference>
<dbReference type="RefSeq" id="WP_207270596.1">
    <property type="nucleotide sequence ID" value="NZ_CP071463.1"/>
</dbReference>
<comment type="catalytic activity">
    <reaction evidence="1">
        <text>ATP + protein L-histidine = ADP + protein N-phospho-L-histidine.</text>
        <dbReference type="EC" id="2.7.13.3"/>
    </reaction>
</comment>
<keyword evidence="3" id="KW-0597">Phosphoprotein</keyword>
<organism evidence="8 9">
    <name type="scientific">Natrinema longum</name>
    <dbReference type="NCBI Taxonomy" id="370324"/>
    <lineage>
        <taxon>Archaea</taxon>
        <taxon>Methanobacteriati</taxon>
        <taxon>Methanobacteriota</taxon>
        <taxon>Stenosarchaea group</taxon>
        <taxon>Halobacteria</taxon>
        <taxon>Halobacteriales</taxon>
        <taxon>Natrialbaceae</taxon>
        <taxon>Natrinema</taxon>
    </lineage>
</organism>
<dbReference type="AlphaFoldDB" id="A0A8A2UB51"/>
<dbReference type="SUPFAM" id="SSF55785">
    <property type="entry name" value="PYP-like sensor domain (PAS domain)"/>
    <property type="match status" value="1"/>
</dbReference>
<dbReference type="Gene3D" id="3.30.565.10">
    <property type="entry name" value="Histidine kinase-like ATPase, C-terminal domain"/>
    <property type="match status" value="1"/>
</dbReference>
<evidence type="ECO:0000256" key="1">
    <source>
        <dbReference type="ARBA" id="ARBA00000085"/>
    </source>
</evidence>
<dbReference type="InterPro" id="IPR003594">
    <property type="entry name" value="HATPase_dom"/>
</dbReference>
<dbReference type="InterPro" id="IPR003661">
    <property type="entry name" value="HisK_dim/P_dom"/>
</dbReference>
<proteinExistence type="predicted"/>
<evidence type="ECO:0000256" key="4">
    <source>
        <dbReference type="ARBA" id="ARBA00022679"/>
    </source>
</evidence>
<dbReference type="PROSITE" id="PS50109">
    <property type="entry name" value="HIS_KIN"/>
    <property type="match status" value="1"/>
</dbReference>
<reference evidence="8 9" key="1">
    <citation type="journal article" date="2006" name="Int. J. Syst. Evol. Microbiol.">
        <title>Haloterrigena longa sp. nov. and Haloterrigena limicola sp. nov., extremely halophilic archaea isolated from a salt lake.</title>
        <authorList>
            <person name="Cui H.L."/>
            <person name="Tohty D."/>
            <person name="Zhou P.J."/>
            <person name="Liu S.J."/>
        </authorList>
    </citation>
    <scope>NUCLEOTIDE SEQUENCE [LARGE SCALE GENOMIC DNA]</scope>
    <source>
        <strain evidence="8 9">ABH32</strain>
    </source>
</reference>
<evidence type="ECO:0000256" key="6">
    <source>
        <dbReference type="ARBA" id="ARBA00023012"/>
    </source>
</evidence>
<gene>
    <name evidence="8" type="ORF">J0X27_00705</name>
</gene>
<evidence type="ECO:0000313" key="9">
    <source>
        <dbReference type="Proteomes" id="UP000663191"/>
    </source>
</evidence>
<evidence type="ECO:0000313" key="8">
    <source>
        <dbReference type="EMBL" id="QSW85405.1"/>
    </source>
</evidence>
<dbReference type="Pfam" id="PF02518">
    <property type="entry name" value="HATPase_c"/>
    <property type="match status" value="1"/>
</dbReference>
<dbReference type="InterPro" id="IPR050736">
    <property type="entry name" value="Sensor_HK_Regulatory"/>
</dbReference>
<dbReference type="Pfam" id="PF00512">
    <property type="entry name" value="HisKA"/>
    <property type="match status" value="1"/>
</dbReference>
<evidence type="ECO:0000256" key="5">
    <source>
        <dbReference type="ARBA" id="ARBA00022777"/>
    </source>
</evidence>
<evidence type="ECO:0000256" key="2">
    <source>
        <dbReference type="ARBA" id="ARBA00012438"/>
    </source>
</evidence>
<evidence type="ECO:0000256" key="3">
    <source>
        <dbReference type="ARBA" id="ARBA00022553"/>
    </source>
</evidence>
<dbReference type="Gene3D" id="1.10.287.130">
    <property type="match status" value="1"/>
</dbReference>
<keyword evidence="6" id="KW-0902">Two-component regulatory system</keyword>
<dbReference type="Pfam" id="PF08448">
    <property type="entry name" value="PAS_4"/>
    <property type="match status" value="1"/>
</dbReference>
<dbReference type="GO" id="GO:0000155">
    <property type="term" value="F:phosphorelay sensor kinase activity"/>
    <property type="evidence" value="ECO:0007669"/>
    <property type="project" value="InterPro"/>
</dbReference>
<dbReference type="OrthoDB" id="8127at2157"/>
<dbReference type="CDD" id="cd00082">
    <property type="entry name" value="HisKA"/>
    <property type="match status" value="1"/>
</dbReference>
<dbReference type="EMBL" id="CP071463">
    <property type="protein sequence ID" value="QSW85405.1"/>
    <property type="molecule type" value="Genomic_DNA"/>
</dbReference>
<keyword evidence="4" id="KW-0808">Transferase</keyword>
<keyword evidence="9" id="KW-1185">Reference proteome</keyword>
<sequence>MRRTGSFVAAGFDALPARVAILDDQGTIVYTNASWNSFGTEQGLAEGTGGVGTNYLAVCEDSDDADATATARGIRAVLDGDREAFSLEYPCHTPAAEGWYMMRATPYETDGEEFVLVMHVDITERRRLEERTREQADRMEAFAKLLSHDLRNPLSVALAQAETVAQNDDIDLGAADGEGNALRSSLERMEAIIDDALALVTIDDVEETEPIPLAAAVETAWATVRTESASVSVVEDVAIRANASVVSHLFENLFRNAVEHAGTDTEIEIGALEPEHGTETATDATRDGDSLEQAVADGPDALAALDGFYVEDDGPGIPADQREQVFESGYSSAGGSGFGLAIVREVADAHGWSVSATAGSDGGARFEIRGVSVVEL</sequence>
<feature type="domain" description="Histidine kinase" evidence="7">
    <location>
        <begin position="145"/>
        <end position="369"/>
    </location>
</feature>
<accession>A0A8A2UB51</accession>
<dbReference type="InterPro" id="IPR036890">
    <property type="entry name" value="HATPase_C_sf"/>
</dbReference>
<dbReference type="PANTHER" id="PTHR43711">
    <property type="entry name" value="TWO-COMPONENT HISTIDINE KINASE"/>
    <property type="match status" value="1"/>
</dbReference>
<dbReference type="PANTHER" id="PTHR43711:SF1">
    <property type="entry name" value="HISTIDINE KINASE 1"/>
    <property type="match status" value="1"/>
</dbReference>
<dbReference type="Proteomes" id="UP000663191">
    <property type="component" value="Chromosome"/>
</dbReference>
<dbReference type="PRINTS" id="PR00344">
    <property type="entry name" value="BCTRLSENSOR"/>
</dbReference>
<dbReference type="InterPro" id="IPR036097">
    <property type="entry name" value="HisK_dim/P_sf"/>
</dbReference>
<dbReference type="InterPro" id="IPR035965">
    <property type="entry name" value="PAS-like_dom_sf"/>
</dbReference>
<dbReference type="EC" id="2.7.13.3" evidence="2"/>
<dbReference type="GeneID" id="63182219"/>
<keyword evidence="5" id="KW-0418">Kinase</keyword>
<dbReference type="SUPFAM" id="SSF55874">
    <property type="entry name" value="ATPase domain of HSP90 chaperone/DNA topoisomerase II/histidine kinase"/>
    <property type="match status" value="1"/>
</dbReference>
<dbReference type="SMART" id="SM00388">
    <property type="entry name" value="HisKA"/>
    <property type="match status" value="1"/>
</dbReference>
<dbReference type="InterPro" id="IPR004358">
    <property type="entry name" value="Sig_transdc_His_kin-like_C"/>
</dbReference>
<protein>
    <recommendedName>
        <fullName evidence="2">histidine kinase</fullName>
        <ecNumber evidence="2">2.7.13.3</ecNumber>
    </recommendedName>
</protein>